<evidence type="ECO:0000313" key="2">
    <source>
        <dbReference type="Proteomes" id="UP001497392"/>
    </source>
</evidence>
<dbReference type="InterPro" id="IPR029044">
    <property type="entry name" value="Nucleotide-diphossugar_trans"/>
</dbReference>
<proteinExistence type="predicted"/>
<name>A0ABP1G6Q4_9CHLO</name>
<keyword evidence="2" id="KW-1185">Reference proteome</keyword>
<sequence>MIRLTARVSGLAVFIASVCYRSTPRAGRSANYSGIFVVNPHPTEDSVRAPAAFHIVIPTTGRRTIFKMLESLELQLHPQDAVTVGFDGLDQESVFDEVQTLLQRMPGQNEAIMETKYADMGNSIREKHKERRGDFVMFADDDNWYTPNALAMVRAVVHSDREALYVFQLQFSDNENRLPNMVENGEIEYGNIDTGCGVVPVKHVHLSDWLQDGYGADGWFYNKLSERLPRTYMIQEVLFMYSGAHG</sequence>
<dbReference type="SUPFAM" id="SSF53448">
    <property type="entry name" value="Nucleotide-diphospho-sugar transferases"/>
    <property type="match status" value="1"/>
</dbReference>
<dbReference type="EMBL" id="CAXHTA020000012">
    <property type="protein sequence ID" value="CAL5225567.1"/>
    <property type="molecule type" value="Genomic_DNA"/>
</dbReference>
<gene>
    <name evidence="1" type="primary">g8406</name>
    <name evidence="1" type="ORF">VP750_LOCUS7226</name>
</gene>
<evidence type="ECO:0000313" key="1">
    <source>
        <dbReference type="EMBL" id="CAL5225567.1"/>
    </source>
</evidence>
<dbReference type="CDD" id="cd00761">
    <property type="entry name" value="Glyco_tranf_GTA_type"/>
    <property type="match status" value="1"/>
</dbReference>
<accession>A0ABP1G6Q4</accession>
<dbReference type="Proteomes" id="UP001497392">
    <property type="component" value="Unassembled WGS sequence"/>
</dbReference>
<reference evidence="1 2" key="1">
    <citation type="submission" date="2024-06" db="EMBL/GenBank/DDBJ databases">
        <authorList>
            <person name="Kraege A."/>
            <person name="Thomma B."/>
        </authorList>
    </citation>
    <scope>NUCLEOTIDE SEQUENCE [LARGE SCALE GENOMIC DNA]</scope>
</reference>
<protein>
    <submittedName>
        <fullName evidence="1">G8406 protein</fullName>
    </submittedName>
</protein>
<comment type="caution">
    <text evidence="1">The sequence shown here is derived from an EMBL/GenBank/DDBJ whole genome shotgun (WGS) entry which is preliminary data.</text>
</comment>
<organism evidence="1 2">
    <name type="scientific">Coccomyxa viridis</name>
    <dbReference type="NCBI Taxonomy" id="1274662"/>
    <lineage>
        <taxon>Eukaryota</taxon>
        <taxon>Viridiplantae</taxon>
        <taxon>Chlorophyta</taxon>
        <taxon>core chlorophytes</taxon>
        <taxon>Trebouxiophyceae</taxon>
        <taxon>Trebouxiophyceae incertae sedis</taxon>
        <taxon>Coccomyxaceae</taxon>
        <taxon>Coccomyxa</taxon>
    </lineage>
</organism>